<gene>
    <name evidence="1" type="ORF">HELGO_WM10249</name>
</gene>
<protein>
    <recommendedName>
        <fullName evidence="2">DUF5615 domain-containing protein</fullName>
    </recommendedName>
</protein>
<dbReference type="AlphaFoldDB" id="A0A6S6RYW0"/>
<name>A0A6S6RYW0_9BACT</name>
<proteinExistence type="predicted"/>
<sequence>MTIIIDECLPKRITIFFPEHKVWTVPQIGLGGYKDTDLLNELDKKDVDILITIDGNIEYQQQFIDREFKTIVIRAVSNRFSDLEQFKDRLREALLEKNLSNIIHVS</sequence>
<dbReference type="EMBL" id="CACVAU010000003">
    <property type="protein sequence ID" value="CAA6801281.1"/>
    <property type="molecule type" value="Genomic_DNA"/>
</dbReference>
<reference evidence="1" key="1">
    <citation type="submission" date="2020-01" db="EMBL/GenBank/DDBJ databases">
        <authorList>
            <person name="Meier V. D."/>
            <person name="Meier V D."/>
        </authorList>
    </citation>
    <scope>NUCLEOTIDE SEQUENCE</scope>
    <source>
        <strain evidence="1">HLG_WM_MAG_05</strain>
    </source>
</reference>
<evidence type="ECO:0000313" key="1">
    <source>
        <dbReference type="EMBL" id="CAA6801281.1"/>
    </source>
</evidence>
<accession>A0A6S6RYW0</accession>
<organism evidence="1">
    <name type="scientific">uncultured Sulfurovum sp</name>
    <dbReference type="NCBI Taxonomy" id="269237"/>
    <lineage>
        <taxon>Bacteria</taxon>
        <taxon>Pseudomonadati</taxon>
        <taxon>Campylobacterota</taxon>
        <taxon>Epsilonproteobacteria</taxon>
        <taxon>Campylobacterales</taxon>
        <taxon>Sulfurovaceae</taxon>
        <taxon>Sulfurovum</taxon>
        <taxon>environmental samples</taxon>
    </lineage>
</organism>
<evidence type="ECO:0008006" key="2">
    <source>
        <dbReference type="Google" id="ProtNLM"/>
    </source>
</evidence>